<dbReference type="SUPFAM" id="SSF51905">
    <property type="entry name" value="FAD/NAD(P)-binding domain"/>
    <property type="match status" value="1"/>
</dbReference>
<dbReference type="EC" id="1.4.3.16" evidence="4"/>
<dbReference type="RefSeq" id="WP_266087303.1">
    <property type="nucleotide sequence ID" value="NZ_RKLV01000006.1"/>
</dbReference>
<accession>A0A9Q4C6L4</accession>
<gene>
    <name evidence="12" type="ORF">EGH25_07655</name>
</gene>
<dbReference type="PANTHER" id="PTHR42716">
    <property type="entry name" value="L-ASPARTATE OXIDASE"/>
    <property type="match status" value="1"/>
</dbReference>
<evidence type="ECO:0000313" key="13">
    <source>
        <dbReference type="Proteomes" id="UP001149411"/>
    </source>
</evidence>
<dbReference type="PRINTS" id="PR00368">
    <property type="entry name" value="FADPNR"/>
</dbReference>
<dbReference type="Pfam" id="PF02910">
    <property type="entry name" value="Succ_DH_flav_C"/>
    <property type="match status" value="1"/>
</dbReference>
<proteinExistence type="inferred from homology"/>
<dbReference type="PROSITE" id="PS51257">
    <property type="entry name" value="PROKAR_LIPOPROTEIN"/>
    <property type="match status" value="1"/>
</dbReference>
<evidence type="ECO:0000313" key="12">
    <source>
        <dbReference type="EMBL" id="MCX2819226.1"/>
    </source>
</evidence>
<dbReference type="InterPro" id="IPR036188">
    <property type="entry name" value="FAD/NAD-bd_sf"/>
</dbReference>
<comment type="similarity">
    <text evidence="3">Belongs to the FAD-dependent oxidoreductase 2 family. NadB subfamily.</text>
</comment>
<dbReference type="AlphaFoldDB" id="A0A9Q4C6L4"/>
<evidence type="ECO:0000256" key="2">
    <source>
        <dbReference type="ARBA" id="ARBA00004950"/>
    </source>
</evidence>
<dbReference type="InterPro" id="IPR015939">
    <property type="entry name" value="Fum_Rdtase/Succ_DH_flav-like_C"/>
</dbReference>
<keyword evidence="13" id="KW-1185">Reference proteome</keyword>
<dbReference type="Proteomes" id="UP001149411">
    <property type="component" value="Unassembled WGS sequence"/>
</dbReference>
<evidence type="ECO:0000259" key="10">
    <source>
        <dbReference type="Pfam" id="PF00890"/>
    </source>
</evidence>
<dbReference type="SUPFAM" id="SSF46977">
    <property type="entry name" value="Succinate dehydrogenase/fumarate reductase flavoprotein C-terminal domain"/>
    <property type="match status" value="1"/>
</dbReference>
<evidence type="ECO:0000256" key="8">
    <source>
        <dbReference type="ARBA" id="ARBA00023002"/>
    </source>
</evidence>
<evidence type="ECO:0000256" key="6">
    <source>
        <dbReference type="ARBA" id="ARBA00022642"/>
    </source>
</evidence>
<dbReference type="Gene3D" id="3.50.50.60">
    <property type="entry name" value="FAD/NAD(P)-binding domain"/>
    <property type="match status" value="1"/>
</dbReference>
<dbReference type="InterPro" id="IPR027477">
    <property type="entry name" value="Succ_DH/fumarate_Rdtase_cat_sf"/>
</dbReference>
<name>A0A9Q4C6L4_9EURY</name>
<keyword evidence="8" id="KW-0560">Oxidoreductase</keyword>
<comment type="pathway">
    <text evidence="2">Cofactor biosynthesis; NAD(+) biosynthesis; iminoaspartate from L-aspartate (oxidase route): step 1/1.</text>
</comment>
<dbReference type="GO" id="GO:0009435">
    <property type="term" value="P:NAD+ biosynthetic process"/>
    <property type="evidence" value="ECO:0007669"/>
    <property type="project" value="InterPro"/>
</dbReference>
<comment type="caution">
    <text evidence="12">The sequence shown here is derived from an EMBL/GenBank/DDBJ whole genome shotgun (WGS) entry which is preliminary data.</text>
</comment>
<organism evidence="12 13">
    <name type="scientific">Halorutilus salinus</name>
    <dbReference type="NCBI Taxonomy" id="2487751"/>
    <lineage>
        <taxon>Archaea</taxon>
        <taxon>Methanobacteriati</taxon>
        <taxon>Methanobacteriota</taxon>
        <taxon>Stenosarchaea group</taxon>
        <taxon>Halobacteria</taxon>
        <taxon>Halorutilales</taxon>
        <taxon>Halorutilaceae</taxon>
        <taxon>Halorutilus</taxon>
    </lineage>
</organism>
<dbReference type="PRINTS" id="PR00411">
    <property type="entry name" value="PNDRDTASEI"/>
</dbReference>
<evidence type="ECO:0000256" key="7">
    <source>
        <dbReference type="ARBA" id="ARBA00022827"/>
    </source>
</evidence>
<dbReference type="Gene3D" id="3.90.700.10">
    <property type="entry name" value="Succinate dehydrogenase/fumarate reductase flavoprotein, catalytic domain"/>
    <property type="match status" value="1"/>
</dbReference>
<evidence type="ECO:0000256" key="4">
    <source>
        <dbReference type="ARBA" id="ARBA00012173"/>
    </source>
</evidence>
<protein>
    <recommendedName>
        <fullName evidence="4">L-aspartate oxidase</fullName>
        <ecNumber evidence="4">1.4.3.16</ecNumber>
    </recommendedName>
    <alternativeName>
        <fullName evidence="9">Quinolinate synthase B</fullName>
    </alternativeName>
</protein>
<evidence type="ECO:0000256" key="9">
    <source>
        <dbReference type="ARBA" id="ARBA00030386"/>
    </source>
</evidence>
<feature type="domain" description="FAD-dependent oxidoreductase 2 FAD-binding" evidence="10">
    <location>
        <begin position="5"/>
        <end position="367"/>
    </location>
</feature>
<dbReference type="GO" id="GO:0008734">
    <property type="term" value="F:L-aspartate oxidase activity"/>
    <property type="evidence" value="ECO:0007669"/>
    <property type="project" value="UniProtKB-EC"/>
</dbReference>
<evidence type="ECO:0000256" key="1">
    <source>
        <dbReference type="ARBA" id="ARBA00001974"/>
    </source>
</evidence>
<dbReference type="EMBL" id="RKLV01000006">
    <property type="protein sequence ID" value="MCX2819226.1"/>
    <property type="molecule type" value="Genomic_DNA"/>
</dbReference>
<dbReference type="InterPro" id="IPR037099">
    <property type="entry name" value="Fum_R/Succ_DH_flav-like_C_sf"/>
</dbReference>
<dbReference type="Pfam" id="PF00890">
    <property type="entry name" value="FAD_binding_2"/>
    <property type="match status" value="1"/>
</dbReference>
<reference evidence="12" key="1">
    <citation type="submission" date="2022-09" db="EMBL/GenBank/DDBJ databases">
        <title>Haloadaptaus new haloarchaeum isolated from saline soil.</title>
        <authorList>
            <person name="Duran-Viseras A."/>
            <person name="Sanchez-Porro C."/>
            <person name="Ventosa A."/>
        </authorList>
    </citation>
    <scope>NUCLEOTIDE SEQUENCE</scope>
    <source>
        <strain evidence="12">F3-133</strain>
    </source>
</reference>
<feature type="domain" description="Fumarate reductase/succinate dehydrogenase flavoprotein-like C-terminal" evidence="11">
    <location>
        <begin position="413"/>
        <end position="490"/>
    </location>
</feature>
<keyword evidence="7" id="KW-0274">FAD</keyword>
<dbReference type="Gene3D" id="1.20.58.100">
    <property type="entry name" value="Fumarate reductase/succinate dehydrogenase flavoprotein-like, C-terminal domain"/>
    <property type="match status" value="1"/>
</dbReference>
<keyword evidence="5" id="KW-0285">Flavoprotein</keyword>
<dbReference type="PANTHER" id="PTHR42716:SF2">
    <property type="entry name" value="L-ASPARTATE OXIDASE, CHLOROPLASTIC"/>
    <property type="match status" value="1"/>
</dbReference>
<keyword evidence="6" id="KW-0662">Pyridine nucleotide biosynthesis</keyword>
<evidence type="ECO:0000256" key="5">
    <source>
        <dbReference type="ARBA" id="ARBA00022630"/>
    </source>
</evidence>
<evidence type="ECO:0000256" key="3">
    <source>
        <dbReference type="ARBA" id="ARBA00008562"/>
    </source>
</evidence>
<dbReference type="SUPFAM" id="SSF56425">
    <property type="entry name" value="Succinate dehydrogenase/fumarate reductase flavoprotein, catalytic domain"/>
    <property type="match status" value="1"/>
</dbReference>
<dbReference type="InterPro" id="IPR003953">
    <property type="entry name" value="FAD-dep_OxRdtase_2_FAD-bd"/>
</dbReference>
<dbReference type="InterPro" id="IPR005288">
    <property type="entry name" value="NadB"/>
</dbReference>
<comment type="cofactor">
    <cofactor evidence="1">
        <name>FAD</name>
        <dbReference type="ChEBI" id="CHEBI:57692"/>
    </cofactor>
</comment>
<evidence type="ECO:0000259" key="11">
    <source>
        <dbReference type="Pfam" id="PF02910"/>
    </source>
</evidence>
<sequence>MRTEVLVVGSGIAGCSTAIRAANRGADVTVVTEATSPDDTNTGWAQGGVARRAPDEDAEVFIDDVLEAGGGVGDEDAVERLVREGSRAVDEFLVEEVGVGFDTNGDGFDLVREGGHSTDRILHDGDATGRAVQRALLRRLGESDARVLEGHTAVELVGDRGVDGALVADTDGEAFVVEAGATVLATGGVGDVYGRTTNPEGATGDGVALAALAGAEVSDTEYVQFHPTAHAERGFLLSEALRGEGALLVNEDGKRFMPDRHEDAELAPRDVVATAVHETNRDGQAYLDLSPVFDSTEFAEEFPTAYDNLTDEELESGRVPVAPSEHFLCGGVVVDENGRASVERLYAVGETACTGVHGANRLASTSLLEGLTWGLRAGEHAAENAHEPPAVDRESDAFNGEMPDGFVDAKFDRLQNVMWENAGPVRTEDGLREARAELQRLRGEVKSYARGRLDPELYALRNAVLVGLLIVEAALENEETVGCHRRVGTPAED</sequence>